<dbReference type="InterPro" id="IPR049381">
    <property type="entry name" value="UbiD-like_C"/>
</dbReference>
<dbReference type="Gene3D" id="1.20.5.570">
    <property type="entry name" value="Single helix bin"/>
    <property type="match status" value="1"/>
</dbReference>
<comment type="similarity">
    <text evidence="1">Belongs to the UbiD family.</text>
</comment>
<dbReference type="InterPro" id="IPR022390">
    <property type="entry name" value="HBDC"/>
</dbReference>
<evidence type="ECO:0000256" key="1">
    <source>
        <dbReference type="ARBA" id="ARBA00010021"/>
    </source>
</evidence>
<evidence type="ECO:0000256" key="6">
    <source>
        <dbReference type="ARBA" id="ARBA00072018"/>
    </source>
</evidence>
<evidence type="ECO:0000256" key="5">
    <source>
        <dbReference type="ARBA" id="ARBA00066414"/>
    </source>
</evidence>
<keyword evidence="3" id="KW-0058">Aromatic hydrocarbons catabolism</keyword>
<dbReference type="NCBIfam" id="TIGR00148">
    <property type="entry name" value="UbiD family decarboxylase"/>
    <property type="match status" value="1"/>
</dbReference>
<evidence type="ECO:0000259" key="9">
    <source>
        <dbReference type="Pfam" id="PF01977"/>
    </source>
</evidence>
<dbReference type="AlphaFoldDB" id="A0A424YEJ2"/>
<evidence type="ECO:0000259" key="10">
    <source>
        <dbReference type="Pfam" id="PF20695"/>
    </source>
</evidence>
<dbReference type="GO" id="GO:0018799">
    <property type="term" value="F:4-hydroxybenzoate decarboxylase activity"/>
    <property type="evidence" value="ECO:0007669"/>
    <property type="project" value="UniProtKB-EC"/>
</dbReference>
<dbReference type="GO" id="GO:0005829">
    <property type="term" value="C:cytosol"/>
    <property type="evidence" value="ECO:0007669"/>
    <property type="project" value="TreeGrafter"/>
</dbReference>
<dbReference type="PANTHER" id="PTHR30108:SF17">
    <property type="entry name" value="FERULIC ACID DECARBOXYLASE 1"/>
    <property type="match status" value="1"/>
</dbReference>
<feature type="domain" description="3-octaprenyl-4-hydroxybenzoate carboxy-lyase-like N-terminal" evidence="10">
    <location>
        <begin position="12"/>
        <end position="84"/>
    </location>
</feature>
<dbReference type="Gene3D" id="3.40.1670.10">
    <property type="entry name" value="UbiD C-terminal domain-like"/>
    <property type="match status" value="1"/>
</dbReference>
<evidence type="ECO:0000256" key="2">
    <source>
        <dbReference type="ARBA" id="ARBA00022575"/>
    </source>
</evidence>
<evidence type="ECO:0000256" key="7">
    <source>
        <dbReference type="ARBA" id="ARBA00078055"/>
    </source>
</evidence>
<sequence>MAFKDLQEFTSFLESKGLLRRVTTEVDPILEITEITDRVSKNYGPALMFERVKGSDFPLVINTFGTMERMSMSLGVEKLDDIAKEIDSMLDVFSAKKFMDKIKNIPLITQVAGFPPKKVKKAPCQEVVGDPDLDRLPVLKCWPEDGGKFITLPLVFTRDPETGERNVGMYRLQVYDHKTTGMHWHIHKDGASNYSKHKKRGERMEVAVALGGDPATIYSSTAPLPKNLYELVFAGFLKKSPVEEVKCKTVDLYVPAHAEIILEGYVDPQEEMRIEGPFGDHTGYYSLADKYPVFHLTCMTHKKNAIYPATIVGKPPMEDCYMAKATERIFLPLLKLFIPEVIDINMPLEGVFHNCAIVSINKSFPGQARKVINALWGLGQMMFTKVIIVVDEKVDPQDLSAVFWKVFNNVDPKRDLMVVDGPLDALDHASPLPNYGSKLGIDATVKGPSEGHFREWPQEIEMDSKIKEMVDRKWEEYGLE</sequence>
<feature type="domain" description="3-octaprenyl-4-hydroxybenzoate carboxy-lyase-like Rift-related" evidence="9">
    <location>
        <begin position="118"/>
        <end position="315"/>
    </location>
</feature>
<evidence type="ECO:0000313" key="13">
    <source>
        <dbReference type="Proteomes" id="UP000285138"/>
    </source>
</evidence>
<dbReference type="GO" id="GO:0008694">
    <property type="term" value="F:4-hydroxy-3-polyprenylbenzoate decarboxylase activity"/>
    <property type="evidence" value="ECO:0007669"/>
    <property type="project" value="TreeGrafter"/>
</dbReference>
<gene>
    <name evidence="12" type="ORF">D5R97_05315</name>
</gene>
<feature type="domain" description="3-octaprenyl-4-hydroxybenzoate carboxy-lyase-like C-terminal" evidence="11">
    <location>
        <begin position="320"/>
        <end position="443"/>
    </location>
</feature>
<reference evidence="12 13" key="1">
    <citation type="submission" date="2018-08" db="EMBL/GenBank/DDBJ databases">
        <title>The metabolism and importance of syntrophic acetate oxidation coupled to methane or sulfide production in haloalkaline environments.</title>
        <authorList>
            <person name="Timmers P.H.A."/>
            <person name="Vavourakis C.D."/>
            <person name="Sorokin D.Y."/>
            <person name="Sinninghe Damste J.S."/>
            <person name="Muyzer G."/>
            <person name="Stams A.J.M."/>
            <person name="Plugge C.M."/>
        </authorList>
    </citation>
    <scope>NUCLEOTIDE SEQUENCE [LARGE SCALE GENOMIC DNA]</scope>
    <source>
        <strain evidence="12">MSAO_Bac1</strain>
    </source>
</reference>
<dbReference type="EC" id="4.1.1.61" evidence="5"/>
<evidence type="ECO:0000256" key="4">
    <source>
        <dbReference type="ARBA" id="ARBA00052687"/>
    </source>
</evidence>
<name>A0A424YEJ2_9FIRM</name>
<evidence type="ECO:0000256" key="8">
    <source>
        <dbReference type="ARBA" id="ARBA00079372"/>
    </source>
</evidence>
<dbReference type="InterPro" id="IPR049383">
    <property type="entry name" value="UbiD-like_N"/>
</dbReference>
<dbReference type="SUPFAM" id="SSF143968">
    <property type="entry name" value="UbiD C-terminal domain-like"/>
    <property type="match status" value="1"/>
</dbReference>
<protein>
    <recommendedName>
        <fullName evidence="6">Phenolic acid decarboxylase</fullName>
        <ecNumber evidence="5">4.1.1.61</ecNumber>
    </recommendedName>
    <alternativeName>
        <fullName evidence="7">4-hydroxybenzoate decarboxylase</fullName>
    </alternativeName>
    <alternativeName>
        <fullName evidence="8">Phenolic acid decarboxylase subunit C</fullName>
    </alternativeName>
</protein>
<evidence type="ECO:0000259" key="11">
    <source>
        <dbReference type="Pfam" id="PF20696"/>
    </source>
</evidence>
<accession>A0A424YEJ2</accession>
<dbReference type="PANTHER" id="PTHR30108">
    <property type="entry name" value="3-OCTAPRENYL-4-HYDROXYBENZOATE CARBOXY-LYASE-RELATED"/>
    <property type="match status" value="1"/>
</dbReference>
<dbReference type="EMBL" id="QZAA01000134">
    <property type="protein sequence ID" value="RQD75955.1"/>
    <property type="molecule type" value="Genomic_DNA"/>
</dbReference>
<dbReference type="GO" id="GO:0009636">
    <property type="term" value="P:response to toxic substance"/>
    <property type="evidence" value="ECO:0007669"/>
    <property type="project" value="UniProtKB-KW"/>
</dbReference>
<dbReference type="Pfam" id="PF20695">
    <property type="entry name" value="UbiD_N"/>
    <property type="match status" value="1"/>
</dbReference>
<dbReference type="InterPro" id="IPR048304">
    <property type="entry name" value="UbiD_Rift_dom"/>
</dbReference>
<dbReference type="NCBIfam" id="TIGR03701">
    <property type="entry name" value="mena_SCO4490"/>
    <property type="match status" value="1"/>
</dbReference>
<evidence type="ECO:0000313" key="12">
    <source>
        <dbReference type="EMBL" id="RQD75955.1"/>
    </source>
</evidence>
<dbReference type="Proteomes" id="UP000285138">
    <property type="component" value="Unassembled WGS sequence"/>
</dbReference>
<keyword evidence="2" id="KW-0216">Detoxification</keyword>
<comment type="caution">
    <text evidence="12">The sequence shown here is derived from an EMBL/GenBank/DDBJ whole genome shotgun (WGS) entry which is preliminary data.</text>
</comment>
<dbReference type="InterPro" id="IPR002830">
    <property type="entry name" value="UbiD"/>
</dbReference>
<dbReference type="FunFam" id="3.40.1670.10:FF:000003">
    <property type="entry name" value="Phenolic acid decarboxylase"/>
    <property type="match status" value="1"/>
</dbReference>
<dbReference type="GO" id="GO:0006744">
    <property type="term" value="P:ubiquinone biosynthetic process"/>
    <property type="evidence" value="ECO:0007669"/>
    <property type="project" value="TreeGrafter"/>
</dbReference>
<proteinExistence type="inferred from homology"/>
<evidence type="ECO:0000256" key="3">
    <source>
        <dbReference type="ARBA" id="ARBA00022797"/>
    </source>
</evidence>
<dbReference type="Pfam" id="PF20696">
    <property type="entry name" value="UbiD_C"/>
    <property type="match status" value="1"/>
</dbReference>
<dbReference type="SUPFAM" id="SSF50475">
    <property type="entry name" value="FMN-binding split barrel"/>
    <property type="match status" value="1"/>
</dbReference>
<dbReference type="Pfam" id="PF01977">
    <property type="entry name" value="UbiD"/>
    <property type="match status" value="1"/>
</dbReference>
<organism evidence="12 13">
    <name type="scientific">Candidatus Syntrophonatronum acetioxidans</name>
    <dbReference type="NCBI Taxonomy" id="1795816"/>
    <lineage>
        <taxon>Bacteria</taxon>
        <taxon>Bacillati</taxon>
        <taxon>Bacillota</taxon>
        <taxon>Clostridia</taxon>
        <taxon>Eubacteriales</taxon>
        <taxon>Syntrophomonadaceae</taxon>
        <taxon>Candidatus Syntrophonatronum</taxon>
    </lineage>
</organism>
<comment type="catalytic activity">
    <reaction evidence="4">
        <text>4-hydroxybenzoate + H(+) = phenol + CO2</text>
        <dbReference type="Rhea" id="RHEA:10876"/>
        <dbReference type="ChEBI" id="CHEBI:15378"/>
        <dbReference type="ChEBI" id="CHEBI:15882"/>
        <dbReference type="ChEBI" id="CHEBI:16526"/>
        <dbReference type="ChEBI" id="CHEBI:17879"/>
        <dbReference type="EC" id="4.1.1.61"/>
    </reaction>
</comment>